<sequence>MGAHAVHVSQANDEIRAFVKSLKKMTSSRKAGRLAVLLPRWIVRSVPLEIVESSGHEKVPTRVKPGLERPGRPRGERVVWQALVDPTVTR</sequence>
<proteinExistence type="predicted"/>
<dbReference type="Proteomes" id="UP000887159">
    <property type="component" value="Unassembled WGS sequence"/>
</dbReference>
<protein>
    <submittedName>
        <fullName evidence="1">Uncharacterized protein</fullName>
    </submittedName>
</protein>
<dbReference type="EMBL" id="BMAU01021282">
    <property type="protein sequence ID" value="GFY08547.1"/>
    <property type="molecule type" value="Genomic_DNA"/>
</dbReference>
<reference evidence="1" key="1">
    <citation type="submission" date="2020-08" db="EMBL/GenBank/DDBJ databases">
        <title>Multicomponent nature underlies the extraordinary mechanical properties of spider dragline silk.</title>
        <authorList>
            <person name="Kono N."/>
            <person name="Nakamura H."/>
            <person name="Mori M."/>
            <person name="Yoshida Y."/>
            <person name="Ohtoshi R."/>
            <person name="Malay A.D."/>
            <person name="Moran D.A.P."/>
            <person name="Tomita M."/>
            <person name="Numata K."/>
            <person name="Arakawa K."/>
        </authorList>
    </citation>
    <scope>NUCLEOTIDE SEQUENCE</scope>
</reference>
<gene>
    <name evidence="1" type="ORF">TNCV_809801</name>
</gene>
<accession>A0A8X6SG16</accession>
<keyword evidence="2" id="KW-1185">Reference proteome</keyword>
<evidence type="ECO:0000313" key="2">
    <source>
        <dbReference type="Proteomes" id="UP000887159"/>
    </source>
</evidence>
<comment type="caution">
    <text evidence="1">The sequence shown here is derived from an EMBL/GenBank/DDBJ whole genome shotgun (WGS) entry which is preliminary data.</text>
</comment>
<name>A0A8X6SG16_TRICX</name>
<organism evidence="1 2">
    <name type="scientific">Trichonephila clavipes</name>
    <name type="common">Golden silk orbweaver</name>
    <name type="synonym">Nephila clavipes</name>
    <dbReference type="NCBI Taxonomy" id="2585209"/>
    <lineage>
        <taxon>Eukaryota</taxon>
        <taxon>Metazoa</taxon>
        <taxon>Ecdysozoa</taxon>
        <taxon>Arthropoda</taxon>
        <taxon>Chelicerata</taxon>
        <taxon>Arachnida</taxon>
        <taxon>Araneae</taxon>
        <taxon>Araneomorphae</taxon>
        <taxon>Entelegynae</taxon>
        <taxon>Araneoidea</taxon>
        <taxon>Nephilidae</taxon>
        <taxon>Trichonephila</taxon>
    </lineage>
</organism>
<dbReference type="AlphaFoldDB" id="A0A8X6SG16"/>
<evidence type="ECO:0000313" key="1">
    <source>
        <dbReference type="EMBL" id="GFY08547.1"/>
    </source>
</evidence>